<feature type="non-terminal residue" evidence="2">
    <location>
        <position position="294"/>
    </location>
</feature>
<feature type="region of interest" description="Disordered" evidence="1">
    <location>
        <begin position="258"/>
        <end position="278"/>
    </location>
</feature>
<dbReference type="Proteomes" id="UP000836841">
    <property type="component" value="Chromosome 6"/>
</dbReference>
<feature type="non-terminal residue" evidence="2">
    <location>
        <position position="1"/>
    </location>
</feature>
<proteinExistence type="predicted"/>
<protein>
    <recommendedName>
        <fullName evidence="4">Transposase MuDR plant domain-containing protein</fullName>
    </recommendedName>
</protein>
<evidence type="ECO:0000313" key="2">
    <source>
        <dbReference type="EMBL" id="CAH2070810.1"/>
    </source>
</evidence>
<evidence type="ECO:0000256" key="1">
    <source>
        <dbReference type="SAM" id="MobiDB-lite"/>
    </source>
</evidence>
<keyword evidence="3" id="KW-1185">Reference proteome</keyword>
<evidence type="ECO:0000313" key="3">
    <source>
        <dbReference type="Proteomes" id="UP000836841"/>
    </source>
</evidence>
<dbReference type="EMBL" id="OU466862">
    <property type="protein sequence ID" value="CAH2070810.1"/>
    <property type="molecule type" value="Genomic_DNA"/>
</dbReference>
<name>A0AAU9SSW2_THLAR</name>
<organism evidence="2 3">
    <name type="scientific">Thlaspi arvense</name>
    <name type="common">Field penny-cress</name>
    <dbReference type="NCBI Taxonomy" id="13288"/>
    <lineage>
        <taxon>Eukaryota</taxon>
        <taxon>Viridiplantae</taxon>
        <taxon>Streptophyta</taxon>
        <taxon>Embryophyta</taxon>
        <taxon>Tracheophyta</taxon>
        <taxon>Spermatophyta</taxon>
        <taxon>Magnoliopsida</taxon>
        <taxon>eudicotyledons</taxon>
        <taxon>Gunneridae</taxon>
        <taxon>Pentapetalae</taxon>
        <taxon>rosids</taxon>
        <taxon>malvids</taxon>
        <taxon>Brassicales</taxon>
        <taxon>Brassicaceae</taxon>
        <taxon>Thlaspideae</taxon>
        <taxon>Thlaspi</taxon>
    </lineage>
</organism>
<accession>A0AAU9SSW2</accession>
<gene>
    <name evidence="2" type="ORF">TAV2_LOCUS19761</name>
</gene>
<reference evidence="2 3" key="1">
    <citation type="submission" date="2022-03" db="EMBL/GenBank/DDBJ databases">
        <authorList>
            <person name="Nunn A."/>
            <person name="Chopra R."/>
            <person name="Nunn A."/>
            <person name="Contreras Garrido A."/>
        </authorList>
    </citation>
    <scope>NUCLEOTIDE SEQUENCE [LARGE SCALE GENOMIC DNA]</scope>
</reference>
<dbReference type="AlphaFoldDB" id="A0AAU9SSW2"/>
<evidence type="ECO:0008006" key="4">
    <source>
        <dbReference type="Google" id="ProtNLM"/>
    </source>
</evidence>
<sequence length="294" mass="34661">DQVYTPITFSCYYDGKFGRVESNAYQFDEEASDKMNVADFIDEEIDKYATPLCSDVEEDDNVTERYFRYKKGNGELKLRQAFDNLEDIKQVILAYVVKKRWNVKYVRWENDKSELRCSKQKKIGNCKVFPAGNEIYKVRERKSAFKVCMLIHTCTWKMPRLSCCHYSKPIEVVRCINFWEKSDEVEIMPPSTEIEPTKRRKKIPIRIKIMNVSPSKKMTRFLLMISGERRTIHFGRCGNSRHNTRKCQNVVLAIHRPPKMKKVSEDRSDFGEGSSQPTQSQLDIDVFWIQRFIS</sequence>